<reference evidence="11" key="1">
    <citation type="submission" date="2017-09" db="EMBL/GenBank/DDBJ databases">
        <title>Depth-based differentiation of microbial function through sediment-hosted aquifers and enrichment of novel symbionts in the deep terrestrial subsurface.</title>
        <authorList>
            <person name="Probst A.J."/>
            <person name="Ladd B."/>
            <person name="Jarett J.K."/>
            <person name="Geller-Mcgrath D.E."/>
            <person name="Sieber C.M.K."/>
            <person name="Emerson J.B."/>
            <person name="Anantharaman K."/>
            <person name="Thomas B.C."/>
            <person name="Malmstrom R."/>
            <person name="Stieglmeier M."/>
            <person name="Klingl A."/>
            <person name="Woyke T."/>
            <person name="Ryan C.M."/>
            <person name="Banfield J.F."/>
        </authorList>
    </citation>
    <scope>NUCLEOTIDE SEQUENCE [LARGE SCALE GENOMIC DNA]</scope>
</reference>
<evidence type="ECO:0000313" key="11">
    <source>
        <dbReference type="Proteomes" id="UP000229344"/>
    </source>
</evidence>
<dbReference type="GO" id="GO:0006281">
    <property type="term" value="P:DNA repair"/>
    <property type="evidence" value="ECO:0007669"/>
    <property type="project" value="InterPro"/>
</dbReference>
<dbReference type="GO" id="GO:0000723">
    <property type="term" value="P:telomere maintenance"/>
    <property type="evidence" value="ECO:0007669"/>
    <property type="project" value="InterPro"/>
</dbReference>
<dbReference type="InterPro" id="IPR010285">
    <property type="entry name" value="DNA_helicase_pif1-like_DEAD"/>
</dbReference>
<evidence type="ECO:0000256" key="1">
    <source>
        <dbReference type="ARBA" id="ARBA00022741"/>
    </source>
</evidence>
<dbReference type="Gene3D" id="1.10.10.1390">
    <property type="entry name" value="ATP-dependent DNA helicase RecQ"/>
    <property type="match status" value="1"/>
</dbReference>
<dbReference type="GO" id="GO:0003678">
    <property type="term" value="F:DNA helicase activity"/>
    <property type="evidence" value="ECO:0007669"/>
    <property type="project" value="InterPro"/>
</dbReference>
<keyword evidence="6" id="KW-0238">DNA-binding</keyword>
<evidence type="ECO:0000313" key="10">
    <source>
        <dbReference type="EMBL" id="PIR84317.1"/>
    </source>
</evidence>
<comment type="caution">
    <text evidence="10">The sequence shown here is derived from an EMBL/GenBank/DDBJ whole genome shotgun (WGS) entry which is preliminary data.</text>
</comment>
<evidence type="ECO:0000256" key="3">
    <source>
        <dbReference type="ARBA" id="ARBA00022801"/>
    </source>
</evidence>
<dbReference type="Pfam" id="PF21530">
    <property type="entry name" value="Pif1_2B_dom"/>
    <property type="match status" value="1"/>
</dbReference>
<dbReference type="InterPro" id="IPR049163">
    <property type="entry name" value="Pif1-like_2B_dom"/>
</dbReference>
<feature type="domain" description="AAA+ ATPase" evidence="9">
    <location>
        <begin position="12"/>
        <end position="160"/>
    </location>
</feature>
<dbReference type="SMART" id="SM00382">
    <property type="entry name" value="AAA"/>
    <property type="match status" value="1"/>
</dbReference>
<evidence type="ECO:0000256" key="2">
    <source>
        <dbReference type="ARBA" id="ARBA00022763"/>
    </source>
</evidence>
<dbReference type="CDD" id="cd18037">
    <property type="entry name" value="DEXSc_Pif1_like"/>
    <property type="match status" value="1"/>
</dbReference>
<dbReference type="InterPro" id="IPR029491">
    <property type="entry name" value="Helicase_HTH"/>
</dbReference>
<dbReference type="PANTHER" id="PTHR47642:SF5">
    <property type="entry name" value="ATP-DEPENDENT DNA HELICASE"/>
    <property type="match status" value="1"/>
</dbReference>
<dbReference type="InterPro" id="IPR003593">
    <property type="entry name" value="AAA+_ATPase"/>
</dbReference>
<evidence type="ECO:0000256" key="4">
    <source>
        <dbReference type="ARBA" id="ARBA00022806"/>
    </source>
</evidence>
<evidence type="ECO:0000256" key="6">
    <source>
        <dbReference type="ARBA" id="ARBA00023125"/>
    </source>
</evidence>
<dbReference type="SUPFAM" id="SSF52540">
    <property type="entry name" value="P-loop containing nucleoside triphosphate hydrolases"/>
    <property type="match status" value="2"/>
</dbReference>
<dbReference type="Pfam" id="PF14493">
    <property type="entry name" value="HTH_40"/>
    <property type="match status" value="1"/>
</dbReference>
<evidence type="ECO:0000256" key="8">
    <source>
        <dbReference type="ARBA" id="ARBA00023235"/>
    </source>
</evidence>
<keyword evidence="7" id="KW-0234">DNA repair</keyword>
<keyword evidence="2" id="KW-0227">DNA damage</keyword>
<dbReference type="Pfam" id="PF05970">
    <property type="entry name" value="PIF1"/>
    <property type="match status" value="1"/>
</dbReference>
<dbReference type="Gene3D" id="3.40.50.300">
    <property type="entry name" value="P-loop containing nucleotide triphosphate hydrolases"/>
    <property type="match status" value="1"/>
</dbReference>
<keyword evidence="4" id="KW-0347">Helicase</keyword>
<dbReference type="PANTHER" id="PTHR47642">
    <property type="entry name" value="ATP-DEPENDENT DNA HELICASE"/>
    <property type="match status" value="1"/>
</dbReference>
<evidence type="ECO:0000256" key="7">
    <source>
        <dbReference type="ARBA" id="ARBA00023204"/>
    </source>
</evidence>
<dbReference type="AlphaFoldDB" id="A0A2H0UD55"/>
<protein>
    <submittedName>
        <fullName evidence="10">AAA family ATPase</fullName>
    </submittedName>
</protein>
<organism evidence="10 11">
    <name type="scientific">Candidatus Kaiserbacteria bacterium CG10_big_fil_rev_8_21_14_0_10_47_16</name>
    <dbReference type="NCBI Taxonomy" id="1974608"/>
    <lineage>
        <taxon>Bacteria</taxon>
        <taxon>Candidatus Kaiseribacteriota</taxon>
    </lineage>
</organism>
<gene>
    <name evidence="10" type="ORF">COU16_01845</name>
</gene>
<dbReference type="EMBL" id="PFBI01000006">
    <property type="protein sequence ID" value="PIR84317.1"/>
    <property type="molecule type" value="Genomic_DNA"/>
</dbReference>
<proteinExistence type="predicted"/>
<keyword evidence="8" id="KW-0413">Isomerase</keyword>
<dbReference type="Proteomes" id="UP000229344">
    <property type="component" value="Unassembled WGS sequence"/>
</dbReference>
<keyword evidence="1" id="KW-0547">Nucleotide-binding</keyword>
<sequence>MTQSEALDILKTGGNVFLTGEPGAGKTYVLNQYIEWLEDCGVGVAVTASTGIAATHIGGMTIHAWSGIGARDELSAYDLDRIATKEKIVKRVKAAKVLVIDEISMLDGRMLDMVERVCRTIRQRPEAFGGLQIILVGDFFQLPPIAARGDMPRFAFESNGWQNARFLTCYLTEQFRQEDDLLLSLLGSIRKGEIEEEHYTLLGEQTEIELENIEPTKLFTHNKDVDAVNESRLTELGGSVATFTMESRGAKPVLEGLMKNCLSPQSLRLKREAMVMCTKNNFEVGYVNGTLGRVVDFDGVDGWPIIETSDGRKIKMTPAPWSVEEDGKVTAEITQVPLRLAWAITIHKSQGMSLDAAEIDLRNAFTYGQGYVALSRVRTLAGMKILGLNANSLMVDPKIIAMDQKFHVESDDVEDTFSEMDEKEITDMHTAFIAASGGKIPAPGEAKASKDDRAALRLKKESTFETTKDFVLKGLSVPQIAKEREMALSTIWTHVEKLTEEGAITRDQLHTLAARTDNWQRVYDDLSAAMEEYGTEKLKPIYEACGEKYDYDLVRLGRILYTLQK</sequence>
<dbReference type="InterPro" id="IPR027417">
    <property type="entry name" value="P-loop_NTPase"/>
</dbReference>
<name>A0A2H0UD55_9BACT</name>
<evidence type="ECO:0000256" key="5">
    <source>
        <dbReference type="ARBA" id="ARBA00022840"/>
    </source>
</evidence>
<dbReference type="InterPro" id="IPR051055">
    <property type="entry name" value="PIF1_helicase"/>
</dbReference>
<dbReference type="CDD" id="cd18809">
    <property type="entry name" value="SF1_C_RecD"/>
    <property type="match status" value="1"/>
</dbReference>
<keyword evidence="3" id="KW-0378">Hydrolase</keyword>
<keyword evidence="5" id="KW-0067">ATP-binding</keyword>
<evidence type="ECO:0000259" key="9">
    <source>
        <dbReference type="SMART" id="SM00382"/>
    </source>
</evidence>
<accession>A0A2H0UD55</accession>